<evidence type="ECO:0000259" key="2">
    <source>
        <dbReference type="Pfam" id="PF04773"/>
    </source>
</evidence>
<dbReference type="Proteomes" id="UP000245133">
    <property type="component" value="Unassembled WGS sequence"/>
</dbReference>
<evidence type="ECO:0000313" key="5">
    <source>
        <dbReference type="Proteomes" id="UP000245133"/>
    </source>
</evidence>
<dbReference type="Pfam" id="PF04773">
    <property type="entry name" value="FecR"/>
    <property type="match status" value="1"/>
</dbReference>
<dbReference type="InterPro" id="IPR006860">
    <property type="entry name" value="FecR"/>
</dbReference>
<dbReference type="InterPro" id="IPR032518">
    <property type="entry name" value="HepII_N"/>
</dbReference>
<gene>
    <name evidence="4" type="ORF">LPTSP4_07250</name>
</gene>
<proteinExistence type="predicted"/>
<name>A0A2P2DX48_9LEPT</name>
<feature type="domain" description="Heparinase II N-terminal" evidence="3">
    <location>
        <begin position="404"/>
        <end position="512"/>
    </location>
</feature>
<dbReference type="Pfam" id="PF16332">
    <property type="entry name" value="DUF4962"/>
    <property type="match status" value="1"/>
</dbReference>
<dbReference type="Gene3D" id="2.60.120.1440">
    <property type="match status" value="1"/>
</dbReference>
<keyword evidence="1" id="KW-1133">Transmembrane helix</keyword>
<comment type="caution">
    <text evidence="4">The sequence shown here is derived from an EMBL/GenBank/DDBJ whole genome shotgun (WGS) entry which is preliminary data.</text>
</comment>
<evidence type="ECO:0000256" key="1">
    <source>
        <dbReference type="SAM" id="Phobius"/>
    </source>
</evidence>
<keyword evidence="5" id="KW-1185">Reference proteome</keyword>
<dbReference type="OrthoDB" id="340531at2"/>
<evidence type="ECO:0000313" key="4">
    <source>
        <dbReference type="EMBL" id="GBF49215.1"/>
    </source>
</evidence>
<evidence type="ECO:0000259" key="3">
    <source>
        <dbReference type="Pfam" id="PF16332"/>
    </source>
</evidence>
<protein>
    <recommendedName>
        <fullName evidence="6">Sigma factor regulatory protein, FecR/PupR family</fullName>
    </recommendedName>
</protein>
<reference evidence="4 5" key="1">
    <citation type="submission" date="2018-02" db="EMBL/GenBank/DDBJ databases">
        <title>Novel Leptospira species isolated from soil and water in Japan.</title>
        <authorList>
            <person name="Nakao R."/>
            <person name="Masuzawa T."/>
        </authorList>
    </citation>
    <scope>NUCLEOTIDE SEQUENCE [LARGE SCALE GENOMIC DNA]</scope>
    <source>
        <strain evidence="4 5">YH101</strain>
    </source>
</reference>
<dbReference type="AlphaFoldDB" id="A0A2P2DX48"/>
<organism evidence="4 5">
    <name type="scientific">Leptospira ryugenii</name>
    <dbReference type="NCBI Taxonomy" id="1917863"/>
    <lineage>
        <taxon>Bacteria</taxon>
        <taxon>Pseudomonadati</taxon>
        <taxon>Spirochaetota</taxon>
        <taxon>Spirochaetia</taxon>
        <taxon>Leptospirales</taxon>
        <taxon>Leptospiraceae</taxon>
        <taxon>Leptospira</taxon>
    </lineage>
</organism>
<dbReference type="EMBL" id="BFBB01000002">
    <property type="protein sequence ID" value="GBF49215.1"/>
    <property type="molecule type" value="Genomic_DNA"/>
</dbReference>
<evidence type="ECO:0008006" key="6">
    <source>
        <dbReference type="Google" id="ProtNLM"/>
    </source>
</evidence>
<dbReference type="InterPro" id="IPR013783">
    <property type="entry name" value="Ig-like_fold"/>
</dbReference>
<sequence>MRLLNDTRFVIPLLLLLIVFFSTLLYLNLNEKKASSDNPTIGILTFKTKTVLRKYNDQVVWDSIESNQEVKNRDTIRTEDLSDAVLTLNDGTKINIAENSMILLDISDKKINVNFAYGSFEAAREQTKDGDVKLNITAGDKVVEVGKGDIKLDKTKDSLSLKVGEGEAKVTANGKEEKVSKDEVANVTNEGLRVSKPKFNLVYPLDKKNILSESGKETITFTIAGLNNSNQSAVKPILEVSSQVDFRNILIKENLKSESVSKPLSIGTYFWRIAYIDPESNTRAVSETHRFRILQIPQLKLYLPKDGEIFSYTSELPVIKLAWSEIDLYSSYTAQIARDVGFTQELKSKSIQGQAISFEGLSDGTYYARVIARSNITDVNEKISSVSKFTIGKRQSLEPPVLVEPNKGKVLSKEEMQGNLFFSWKDNPDYVKYQFELSGSANFANLVVKQTTDAPFLKLNQDLQEGEYYWRVRGLTSSSLESISLVSNFTLVKQEELVLLSPSNNADLDSNEKGTVIFKWKKLTGKVNYRIEISKNNNFNPLLAQDTVTLPYFEWTNRDGGKFFWRVIAEKNEKEQTSPIHSFTLNFQRETPSLLSPTRNEAIDLGAKNAIGFIWKAEERATAYRLKVWDVSGIKERLIINERTTQTKFNFTDFGKLNEGRHRLELLALYPSPEGEKESLPFRSEFFINLPKLSPPKILTPGTIYVE</sequence>
<keyword evidence="1" id="KW-0812">Transmembrane</keyword>
<dbReference type="Gene3D" id="2.60.40.10">
    <property type="entry name" value="Immunoglobulins"/>
    <property type="match status" value="4"/>
</dbReference>
<dbReference type="RefSeq" id="WP_108973786.1">
    <property type="nucleotide sequence ID" value="NZ_BFBB01000002.1"/>
</dbReference>
<feature type="transmembrane region" description="Helical" evidence="1">
    <location>
        <begin position="9"/>
        <end position="29"/>
    </location>
</feature>
<keyword evidence="1" id="KW-0472">Membrane</keyword>
<feature type="domain" description="FecR protein" evidence="2">
    <location>
        <begin position="74"/>
        <end position="168"/>
    </location>
</feature>
<accession>A0A2P2DX48</accession>